<keyword evidence="3" id="KW-1015">Disulfide bond</keyword>
<sequence>MRFEVNSAFEAFIHLRCAHIQCPEDVDAPVCAEDNRSYASECELRRQSCKTRKTWIRVKHNGLCLQHQCAHHLCPQPHALCHPHPLGPQCQCPLCQPSLARVCASDHRVYDSECHLKREACLSGRRDLRVLHAGLCGDKCRQTGCRFGAQCLDGECRCVSCKSDVKSVVCGTDGNSYDNECLLRNHSCHLAVDIRVKHNGSCVAPPPETSLCPQCPQNAFEPVCANGASLPALSLPTPSHMALLTLMNANFAETLVCSAEI</sequence>
<dbReference type="SUPFAM" id="SSF100895">
    <property type="entry name" value="Kazal-type serine protease inhibitors"/>
    <property type="match status" value="3"/>
</dbReference>
<feature type="domain" description="Kazal-like" evidence="4">
    <location>
        <begin position="84"/>
        <end position="138"/>
    </location>
</feature>
<dbReference type="SMART" id="SM00280">
    <property type="entry name" value="KAZAL"/>
    <property type="match status" value="3"/>
</dbReference>
<dbReference type="EMBL" id="OC935638">
    <property type="protein sequence ID" value="CAD7660623.1"/>
    <property type="molecule type" value="Genomic_DNA"/>
</dbReference>
<proteinExistence type="predicted"/>
<dbReference type="Proteomes" id="UP000728032">
    <property type="component" value="Unassembled WGS sequence"/>
</dbReference>
<name>A0A7R9MJW4_9ACAR</name>
<dbReference type="PANTHER" id="PTHR10913">
    <property type="entry name" value="FOLLISTATIN-RELATED"/>
    <property type="match status" value="1"/>
</dbReference>
<dbReference type="Gene3D" id="3.30.60.30">
    <property type="match status" value="3"/>
</dbReference>
<evidence type="ECO:0000256" key="3">
    <source>
        <dbReference type="ARBA" id="ARBA00023157"/>
    </source>
</evidence>
<dbReference type="PANTHER" id="PTHR10913:SF45">
    <property type="entry name" value="FOLLISTATIN, ISOFORM A-RELATED"/>
    <property type="match status" value="1"/>
</dbReference>
<dbReference type="GO" id="GO:0005576">
    <property type="term" value="C:extracellular region"/>
    <property type="evidence" value="ECO:0007669"/>
    <property type="project" value="TreeGrafter"/>
</dbReference>
<dbReference type="GO" id="GO:0030154">
    <property type="term" value="P:cell differentiation"/>
    <property type="evidence" value="ECO:0007669"/>
    <property type="project" value="TreeGrafter"/>
</dbReference>
<dbReference type="OrthoDB" id="126772at2759"/>
<reference evidence="5" key="1">
    <citation type="submission" date="2020-11" db="EMBL/GenBank/DDBJ databases">
        <authorList>
            <person name="Tran Van P."/>
        </authorList>
    </citation>
    <scope>NUCLEOTIDE SEQUENCE</scope>
</reference>
<protein>
    <recommendedName>
        <fullName evidence="4">Kazal-like domain-containing protein</fullName>
    </recommendedName>
</protein>
<dbReference type="AlphaFoldDB" id="A0A7R9MJW4"/>
<dbReference type="PROSITE" id="PS51465">
    <property type="entry name" value="KAZAL_2"/>
    <property type="match status" value="3"/>
</dbReference>
<organism evidence="5">
    <name type="scientific">Oppiella nova</name>
    <dbReference type="NCBI Taxonomy" id="334625"/>
    <lineage>
        <taxon>Eukaryota</taxon>
        <taxon>Metazoa</taxon>
        <taxon>Ecdysozoa</taxon>
        <taxon>Arthropoda</taxon>
        <taxon>Chelicerata</taxon>
        <taxon>Arachnida</taxon>
        <taxon>Acari</taxon>
        <taxon>Acariformes</taxon>
        <taxon>Sarcoptiformes</taxon>
        <taxon>Oribatida</taxon>
        <taxon>Brachypylina</taxon>
        <taxon>Oppioidea</taxon>
        <taxon>Oppiidae</taxon>
        <taxon>Oppiella</taxon>
    </lineage>
</organism>
<evidence type="ECO:0000313" key="5">
    <source>
        <dbReference type="EMBL" id="CAD7660623.1"/>
    </source>
</evidence>
<evidence type="ECO:0000256" key="2">
    <source>
        <dbReference type="ARBA" id="ARBA00022900"/>
    </source>
</evidence>
<gene>
    <name evidence="5" type="ORF">ONB1V03_LOCUS17189</name>
</gene>
<keyword evidence="6" id="KW-1185">Reference proteome</keyword>
<dbReference type="Pfam" id="PF07648">
    <property type="entry name" value="Kazal_2"/>
    <property type="match status" value="3"/>
</dbReference>
<evidence type="ECO:0000313" key="6">
    <source>
        <dbReference type="Proteomes" id="UP000728032"/>
    </source>
</evidence>
<keyword evidence="2" id="KW-0722">Serine protease inhibitor</keyword>
<evidence type="ECO:0000256" key="1">
    <source>
        <dbReference type="ARBA" id="ARBA00022690"/>
    </source>
</evidence>
<feature type="domain" description="Kazal-like" evidence="4">
    <location>
        <begin position="11"/>
        <end position="66"/>
    </location>
</feature>
<dbReference type="InterPro" id="IPR050653">
    <property type="entry name" value="Prot_Inhib_GrowthFact_Antg"/>
</dbReference>
<evidence type="ECO:0000259" key="4">
    <source>
        <dbReference type="PROSITE" id="PS51465"/>
    </source>
</evidence>
<dbReference type="EMBL" id="CAJPVJ010020813">
    <property type="protein sequence ID" value="CAG2177761.1"/>
    <property type="molecule type" value="Genomic_DNA"/>
</dbReference>
<keyword evidence="1" id="KW-0646">Protease inhibitor</keyword>
<feature type="domain" description="Kazal-like" evidence="4">
    <location>
        <begin position="157"/>
        <end position="204"/>
    </location>
</feature>
<dbReference type="InterPro" id="IPR036058">
    <property type="entry name" value="Kazal_dom_sf"/>
</dbReference>
<accession>A0A7R9MJW4</accession>
<dbReference type="CDD" id="cd00104">
    <property type="entry name" value="KAZAL_FS"/>
    <property type="match status" value="3"/>
</dbReference>
<dbReference type="InterPro" id="IPR002350">
    <property type="entry name" value="Kazal_dom"/>
</dbReference>